<dbReference type="KEGG" id="pgri:PgNI_09593"/>
<accession>A0A6P8ARV7</accession>
<name>A0A6P8ARV7_PYRGI</name>
<gene>
    <name evidence="3" type="ORF">PgNI_09593</name>
</gene>
<dbReference type="Proteomes" id="UP000515153">
    <property type="component" value="Unplaced"/>
</dbReference>
<dbReference type="GeneID" id="41964483"/>
<keyword evidence="2" id="KW-1185">Reference proteome</keyword>
<protein>
    <submittedName>
        <fullName evidence="3">Uncharacterized protein</fullName>
    </submittedName>
</protein>
<feature type="region of interest" description="Disordered" evidence="1">
    <location>
        <begin position="106"/>
        <end position="132"/>
    </location>
</feature>
<evidence type="ECO:0000313" key="3">
    <source>
        <dbReference type="RefSeq" id="XP_030977609.1"/>
    </source>
</evidence>
<reference evidence="3" key="3">
    <citation type="submission" date="2025-08" db="UniProtKB">
        <authorList>
            <consortium name="RefSeq"/>
        </authorList>
    </citation>
    <scope>IDENTIFICATION</scope>
    <source>
        <strain evidence="3">NI907</strain>
    </source>
</reference>
<dbReference type="RefSeq" id="XP_030977609.1">
    <property type="nucleotide sequence ID" value="XM_031129575.1"/>
</dbReference>
<sequence length="132" mass="15838">MEVERINFTTDARRQQDGLLTITEMRARLSEDRCNQRRWNQIKRQIPIVDAMDIGILGWGQPPERRPRPRRLFSPARDRYGIRKRLYGIDSKPQQEYQGIFLRRNHPPQAYEPEYPDGPPIDEYFLRSGRTR</sequence>
<evidence type="ECO:0000256" key="1">
    <source>
        <dbReference type="SAM" id="MobiDB-lite"/>
    </source>
</evidence>
<reference evidence="3" key="2">
    <citation type="submission" date="2019-10" db="EMBL/GenBank/DDBJ databases">
        <authorList>
            <consortium name="NCBI Genome Project"/>
        </authorList>
    </citation>
    <scope>NUCLEOTIDE SEQUENCE</scope>
    <source>
        <strain evidence="3">NI907</strain>
    </source>
</reference>
<dbReference type="AlphaFoldDB" id="A0A6P8ARV7"/>
<proteinExistence type="predicted"/>
<reference evidence="3" key="1">
    <citation type="journal article" date="2019" name="Mol. Biol. Evol.">
        <title>Blast fungal genomes show frequent chromosomal changes, gene gains and losses, and effector gene turnover.</title>
        <authorList>
            <person name="Gomez Luciano L.B."/>
            <person name="Jason Tsai I."/>
            <person name="Chuma I."/>
            <person name="Tosa Y."/>
            <person name="Chen Y.H."/>
            <person name="Li J.Y."/>
            <person name="Li M.Y."/>
            <person name="Jade Lu M.Y."/>
            <person name="Nakayashiki H."/>
            <person name="Li W.H."/>
        </authorList>
    </citation>
    <scope>NUCLEOTIDE SEQUENCE</scope>
    <source>
        <strain evidence="3">NI907</strain>
    </source>
</reference>
<evidence type="ECO:0000313" key="2">
    <source>
        <dbReference type="Proteomes" id="UP000515153"/>
    </source>
</evidence>
<organism evidence="2 3">
    <name type="scientific">Pyricularia grisea</name>
    <name type="common">Crabgrass-specific blast fungus</name>
    <name type="synonym">Magnaporthe grisea</name>
    <dbReference type="NCBI Taxonomy" id="148305"/>
    <lineage>
        <taxon>Eukaryota</taxon>
        <taxon>Fungi</taxon>
        <taxon>Dikarya</taxon>
        <taxon>Ascomycota</taxon>
        <taxon>Pezizomycotina</taxon>
        <taxon>Sordariomycetes</taxon>
        <taxon>Sordariomycetidae</taxon>
        <taxon>Magnaporthales</taxon>
        <taxon>Pyriculariaceae</taxon>
        <taxon>Pyricularia</taxon>
    </lineage>
</organism>